<organism evidence="2 3">
    <name type="scientific">Phytophthora fragariaefolia</name>
    <dbReference type="NCBI Taxonomy" id="1490495"/>
    <lineage>
        <taxon>Eukaryota</taxon>
        <taxon>Sar</taxon>
        <taxon>Stramenopiles</taxon>
        <taxon>Oomycota</taxon>
        <taxon>Peronosporomycetes</taxon>
        <taxon>Peronosporales</taxon>
        <taxon>Peronosporaceae</taxon>
        <taxon>Phytophthora</taxon>
    </lineage>
</organism>
<proteinExistence type="predicted"/>
<feature type="region of interest" description="Disordered" evidence="1">
    <location>
        <begin position="123"/>
        <end position="194"/>
    </location>
</feature>
<feature type="compositionally biased region" description="Gly residues" evidence="1">
    <location>
        <begin position="137"/>
        <end position="164"/>
    </location>
</feature>
<feature type="compositionally biased region" description="Basic residues" evidence="1">
    <location>
        <begin position="165"/>
        <end position="174"/>
    </location>
</feature>
<comment type="caution">
    <text evidence="2">The sequence shown here is derived from an EMBL/GenBank/DDBJ whole genome shotgun (WGS) entry which is preliminary data.</text>
</comment>
<reference evidence="2" key="1">
    <citation type="submission" date="2023-04" db="EMBL/GenBank/DDBJ databases">
        <title>Phytophthora fragariaefolia NBRC 109709.</title>
        <authorList>
            <person name="Ichikawa N."/>
            <person name="Sato H."/>
            <person name="Tonouchi N."/>
        </authorList>
    </citation>
    <scope>NUCLEOTIDE SEQUENCE</scope>
    <source>
        <strain evidence="2">NBRC 109709</strain>
    </source>
</reference>
<dbReference type="Proteomes" id="UP001165121">
    <property type="component" value="Unassembled WGS sequence"/>
</dbReference>
<accession>A0A9W7CXM5</accession>
<feature type="compositionally biased region" description="Low complexity" evidence="1">
    <location>
        <begin position="175"/>
        <end position="187"/>
    </location>
</feature>
<dbReference type="EMBL" id="BSXT01001707">
    <property type="protein sequence ID" value="GMF44564.1"/>
    <property type="molecule type" value="Genomic_DNA"/>
</dbReference>
<evidence type="ECO:0000313" key="3">
    <source>
        <dbReference type="Proteomes" id="UP001165121"/>
    </source>
</evidence>
<dbReference type="AlphaFoldDB" id="A0A9W7CXM5"/>
<sequence>MNVYNDEYRAGDDVWELSQDIKQGARGATLNDANSTEEKVFTYCFRSLDCTTFPFLDGDLATRLASFVKSPWDPLALVEGDLERRRVVEDEAKSAASKAILSKVMPDDELKKLAVQGLSYAPGCRKQRSNTGSGPAEAGGGSNRGEGGSRGRGRGSSSGRNRGGGSKKSRKQRGRGVAANVTANVTAKRGKHGQ</sequence>
<evidence type="ECO:0000256" key="1">
    <source>
        <dbReference type="SAM" id="MobiDB-lite"/>
    </source>
</evidence>
<keyword evidence="3" id="KW-1185">Reference proteome</keyword>
<protein>
    <submittedName>
        <fullName evidence="2">Unnamed protein product</fullName>
    </submittedName>
</protein>
<evidence type="ECO:0000313" key="2">
    <source>
        <dbReference type="EMBL" id="GMF44564.1"/>
    </source>
</evidence>
<name>A0A9W7CXM5_9STRA</name>
<gene>
    <name evidence="2" type="ORF">Pfra01_001557500</name>
</gene>